<evidence type="ECO:0000256" key="2">
    <source>
        <dbReference type="ARBA" id="ARBA00022487"/>
    </source>
</evidence>
<dbReference type="InterPro" id="IPR011118">
    <property type="entry name" value="Tannase/feruloyl_esterase"/>
</dbReference>
<keyword evidence="3" id="KW-0624">Polysaccharide degradation</keyword>
<keyword evidence="2" id="KW-0719">Serine esterase</keyword>
<keyword evidence="6 10" id="KW-0378">Hydrolase</keyword>
<name>A0A9P4PAQ4_9PLEO</name>
<reference evidence="11" key="1">
    <citation type="journal article" date="2020" name="Stud. Mycol.">
        <title>101 Dothideomycetes genomes: a test case for predicting lifestyles and emergence of pathogens.</title>
        <authorList>
            <person name="Haridas S."/>
            <person name="Albert R."/>
            <person name="Binder M."/>
            <person name="Bloem J."/>
            <person name="Labutti K."/>
            <person name="Salamov A."/>
            <person name="Andreopoulos B."/>
            <person name="Baker S."/>
            <person name="Barry K."/>
            <person name="Bills G."/>
            <person name="Bluhm B."/>
            <person name="Cannon C."/>
            <person name="Castanera R."/>
            <person name="Culley D."/>
            <person name="Daum C."/>
            <person name="Ezra D."/>
            <person name="Gonzalez J."/>
            <person name="Henrissat B."/>
            <person name="Kuo A."/>
            <person name="Liang C."/>
            <person name="Lipzen A."/>
            <person name="Lutzoni F."/>
            <person name="Magnuson J."/>
            <person name="Mondo S."/>
            <person name="Nolan M."/>
            <person name="Ohm R."/>
            <person name="Pangilinan J."/>
            <person name="Park H.-J."/>
            <person name="Ramirez L."/>
            <person name="Alfaro M."/>
            <person name="Sun H."/>
            <person name="Tritt A."/>
            <person name="Yoshinaga Y."/>
            <person name="Zwiers L.-H."/>
            <person name="Turgeon B."/>
            <person name="Goodwin S."/>
            <person name="Spatafora J."/>
            <person name="Crous P."/>
            <person name="Grigoriev I."/>
        </authorList>
    </citation>
    <scope>NUCLEOTIDE SEQUENCE</scope>
    <source>
        <strain evidence="11">CBS 690.94</strain>
    </source>
</reference>
<dbReference type="GO" id="GO:0045493">
    <property type="term" value="P:xylan catabolic process"/>
    <property type="evidence" value="ECO:0007669"/>
    <property type="project" value="UniProtKB-KW"/>
</dbReference>
<evidence type="ECO:0000256" key="3">
    <source>
        <dbReference type="ARBA" id="ARBA00022651"/>
    </source>
</evidence>
<keyword evidence="7" id="KW-0106">Calcium</keyword>
<dbReference type="AlphaFoldDB" id="A0A9P4PAQ4"/>
<comment type="catalytic activity">
    <reaction evidence="9">
        <text>feruloyl-polysaccharide + H2O = ferulate + polysaccharide.</text>
        <dbReference type="EC" id="3.1.1.73"/>
    </reaction>
</comment>
<comment type="similarity">
    <text evidence="1 10">Belongs to the tannase family.</text>
</comment>
<dbReference type="GO" id="GO:0030600">
    <property type="term" value="F:feruloyl esterase activity"/>
    <property type="evidence" value="ECO:0007669"/>
    <property type="project" value="UniProtKB-EC"/>
</dbReference>
<accession>A0A9P4PAQ4</accession>
<evidence type="ECO:0000256" key="9">
    <source>
        <dbReference type="ARBA" id="ARBA00034075"/>
    </source>
</evidence>
<evidence type="ECO:0000256" key="7">
    <source>
        <dbReference type="ARBA" id="ARBA00022837"/>
    </source>
</evidence>
<evidence type="ECO:0000256" key="6">
    <source>
        <dbReference type="ARBA" id="ARBA00022801"/>
    </source>
</evidence>
<keyword evidence="5" id="KW-0732">Signal</keyword>
<dbReference type="PANTHER" id="PTHR33938">
    <property type="entry name" value="FERULOYL ESTERASE B-RELATED"/>
    <property type="match status" value="1"/>
</dbReference>
<dbReference type="Gene3D" id="3.40.50.1820">
    <property type="entry name" value="alpha/beta hydrolase"/>
    <property type="match status" value="1"/>
</dbReference>
<keyword evidence="12" id="KW-1185">Reference proteome</keyword>
<proteinExistence type="inferred from homology"/>
<dbReference type="InterPro" id="IPR029058">
    <property type="entry name" value="AB_hydrolase_fold"/>
</dbReference>
<dbReference type="SUPFAM" id="SSF53474">
    <property type="entry name" value="alpha/beta-Hydrolases"/>
    <property type="match status" value="1"/>
</dbReference>
<evidence type="ECO:0000256" key="10">
    <source>
        <dbReference type="RuleBase" id="RU361238"/>
    </source>
</evidence>
<evidence type="ECO:0000256" key="8">
    <source>
        <dbReference type="ARBA" id="ARBA00023157"/>
    </source>
</evidence>
<evidence type="ECO:0000313" key="11">
    <source>
        <dbReference type="EMBL" id="KAF2441549.1"/>
    </source>
</evidence>
<dbReference type="Pfam" id="PF07519">
    <property type="entry name" value="Tannase"/>
    <property type="match status" value="2"/>
</dbReference>
<dbReference type="Proteomes" id="UP000799764">
    <property type="component" value="Unassembled WGS sequence"/>
</dbReference>
<dbReference type="PANTHER" id="PTHR33938:SF15">
    <property type="entry name" value="FERULOYL ESTERASE B-RELATED"/>
    <property type="match status" value="1"/>
</dbReference>
<evidence type="ECO:0000256" key="1">
    <source>
        <dbReference type="ARBA" id="ARBA00006249"/>
    </source>
</evidence>
<dbReference type="OrthoDB" id="3039123at2759"/>
<evidence type="ECO:0000256" key="4">
    <source>
        <dbReference type="ARBA" id="ARBA00022723"/>
    </source>
</evidence>
<keyword evidence="3" id="KW-0858">Xylan degradation</keyword>
<evidence type="ECO:0000256" key="5">
    <source>
        <dbReference type="ARBA" id="ARBA00022729"/>
    </source>
</evidence>
<protein>
    <recommendedName>
        <fullName evidence="10">Carboxylic ester hydrolase</fullName>
        <ecNumber evidence="10">3.1.1.-</ecNumber>
    </recommendedName>
</protein>
<organism evidence="11 12">
    <name type="scientific">Karstenula rhodostoma CBS 690.94</name>
    <dbReference type="NCBI Taxonomy" id="1392251"/>
    <lineage>
        <taxon>Eukaryota</taxon>
        <taxon>Fungi</taxon>
        <taxon>Dikarya</taxon>
        <taxon>Ascomycota</taxon>
        <taxon>Pezizomycotina</taxon>
        <taxon>Dothideomycetes</taxon>
        <taxon>Pleosporomycetidae</taxon>
        <taxon>Pleosporales</taxon>
        <taxon>Massarineae</taxon>
        <taxon>Didymosphaeriaceae</taxon>
        <taxon>Karstenula</taxon>
    </lineage>
</organism>
<dbReference type="GO" id="GO:0046872">
    <property type="term" value="F:metal ion binding"/>
    <property type="evidence" value="ECO:0007669"/>
    <property type="project" value="UniProtKB-KW"/>
</dbReference>
<keyword evidence="4" id="KW-0479">Metal-binding</keyword>
<evidence type="ECO:0000313" key="12">
    <source>
        <dbReference type="Proteomes" id="UP000799764"/>
    </source>
</evidence>
<comment type="caution">
    <text evidence="11">The sequence shown here is derived from an EMBL/GenBank/DDBJ whole genome shotgun (WGS) entry which is preliminary data.</text>
</comment>
<keyword evidence="8" id="KW-1015">Disulfide bond</keyword>
<keyword evidence="3" id="KW-0119">Carbohydrate metabolism</keyword>
<gene>
    <name evidence="11" type="ORF">P171DRAFT_456584</name>
</gene>
<sequence length="401" mass="43694">MPSRAMEESLVWANNSLSFVVWLPDECDYRHRFLAVGNGGFAGSIDTVTMLKQSNAGLGLAAAGGNGGHEAAGNTGDGYLPFMHNPDQIRAWIHDGISLFTDAAKKVVFAYHGTVAKKSYYVGCSTGGAQGYALAQYHPHLFDGIYAGSPRFWYSHLVLSFLWNLQKTNMSTQLNFTAQAVLDVCDALDGVQEGLIEDPLRCNFDVDSLACGGSSDPQRCLTPDQIEAVKEIYAGPHRADNGASLYPGFSFGSEREWLLQEDVDLVNSRASVLIDETSADLKSYRRTGGKFLTLQGWGDSYNAGELPVSHLEDIQALLGGDVGDFYRLFMVPGGGHCGAAQYSSDVPAEYQYLDPLIKWVEAGIPPVQLLSLNPPDKSNRIRKLCLWPQTAHLIGDNANDW</sequence>
<dbReference type="EC" id="3.1.1.-" evidence="10"/>
<dbReference type="EMBL" id="MU001505">
    <property type="protein sequence ID" value="KAF2441549.1"/>
    <property type="molecule type" value="Genomic_DNA"/>
</dbReference>